<proteinExistence type="predicted"/>
<sequence length="549" mass="61080">MESEMGDMEGQVHGSSSYGGDNQLPSIFRSANRPLNDPYCGTYTVICPFTQARAEDDFNVNSIEENSDIDDDTLLEYYDDEFDENEELLGYYESDNDCYMGFGRRPRSLACVPVTTSAFPPTATDLSTSMSHDKQSRSVAEVAPSTVGPPMATVRISSIPPTTVAPVAVDDHSTSMAPYRQSRSICTSSIRTSDYAPLTADDPFTSMAPNRQSSSIVDVPPTITAPPISTILPATVVVPPTAGDPFTSMAPDRRSLSIADIPPNIGVPPTSTIQTRPRKQVGERAPQVEVCEICDDYSHSTYDCPYYPKYENYHYPSYASPQPDFFGLMPSPQIPQQSTSLEDMMKKLLDDQQRFHEELQQFSREFPSLQNLETQFIQVNVTLQNMLDEKELCNTQPISYSEENVNVDTLRNVEVNVDTSVENYWCQIESDISIAQNDDDEAAIEIGVISERPEEPQIESKENQPLVLVKPPTLPCIFVRPCKGVEVKERSRIFYIADTFVLDDHDSTYSFVLEVPNELRTLKEGMHAALPKAINAPFVVDISKGEGIT</sequence>
<dbReference type="EMBL" id="JBBNAG010000001">
    <property type="protein sequence ID" value="KAK9167149.1"/>
    <property type="molecule type" value="Genomic_DNA"/>
</dbReference>
<comment type="caution">
    <text evidence="3">The sequence shown here is derived from an EMBL/GenBank/DDBJ whole genome shotgun (WGS) entry which is preliminary data.</text>
</comment>
<protein>
    <submittedName>
        <fullName evidence="3">Uncharacterized protein</fullName>
    </submittedName>
</protein>
<accession>A0AAP0LDN9</accession>
<evidence type="ECO:0000313" key="4">
    <source>
        <dbReference type="Proteomes" id="UP001419268"/>
    </source>
</evidence>
<name>A0AAP0LDN9_9MAGN</name>
<evidence type="ECO:0000256" key="1">
    <source>
        <dbReference type="SAM" id="Coils"/>
    </source>
</evidence>
<feature type="compositionally biased region" description="Polar residues" evidence="2">
    <location>
        <begin position="13"/>
        <end position="25"/>
    </location>
</feature>
<reference evidence="3 4" key="1">
    <citation type="submission" date="2024-01" db="EMBL/GenBank/DDBJ databases">
        <title>Genome assemblies of Stephania.</title>
        <authorList>
            <person name="Yang L."/>
        </authorList>
    </citation>
    <scope>NUCLEOTIDE SEQUENCE [LARGE SCALE GENOMIC DNA]</scope>
    <source>
        <strain evidence="3">JXDWG</strain>
        <tissue evidence="3">Leaf</tissue>
    </source>
</reference>
<gene>
    <name evidence="3" type="ORF">Scep_002340</name>
</gene>
<evidence type="ECO:0000256" key="2">
    <source>
        <dbReference type="SAM" id="MobiDB-lite"/>
    </source>
</evidence>
<feature type="region of interest" description="Disordered" evidence="2">
    <location>
        <begin position="1"/>
        <end position="25"/>
    </location>
</feature>
<keyword evidence="1" id="KW-0175">Coiled coil</keyword>
<dbReference type="Proteomes" id="UP001419268">
    <property type="component" value="Unassembled WGS sequence"/>
</dbReference>
<feature type="coiled-coil region" evidence="1">
    <location>
        <begin position="345"/>
        <end position="389"/>
    </location>
</feature>
<feature type="region of interest" description="Disordered" evidence="2">
    <location>
        <begin position="258"/>
        <end position="281"/>
    </location>
</feature>
<dbReference type="AlphaFoldDB" id="A0AAP0LDN9"/>
<keyword evidence="4" id="KW-1185">Reference proteome</keyword>
<evidence type="ECO:0000313" key="3">
    <source>
        <dbReference type="EMBL" id="KAK9167149.1"/>
    </source>
</evidence>
<organism evidence="3 4">
    <name type="scientific">Stephania cephalantha</name>
    <dbReference type="NCBI Taxonomy" id="152367"/>
    <lineage>
        <taxon>Eukaryota</taxon>
        <taxon>Viridiplantae</taxon>
        <taxon>Streptophyta</taxon>
        <taxon>Embryophyta</taxon>
        <taxon>Tracheophyta</taxon>
        <taxon>Spermatophyta</taxon>
        <taxon>Magnoliopsida</taxon>
        <taxon>Ranunculales</taxon>
        <taxon>Menispermaceae</taxon>
        <taxon>Menispermoideae</taxon>
        <taxon>Cissampelideae</taxon>
        <taxon>Stephania</taxon>
    </lineage>
</organism>